<dbReference type="OrthoDB" id="287220at2"/>
<accession>A0A0H3LAD4</accession>
<dbReference type="InterPro" id="IPR011051">
    <property type="entry name" value="RmlC_Cupin_sf"/>
</dbReference>
<dbReference type="AlphaFoldDB" id="A0A0H3LAD4"/>
<dbReference type="EMBL" id="AP012033">
    <property type="protein sequence ID" value="BAK13900.1"/>
    <property type="molecule type" value="Genomic_DNA"/>
</dbReference>
<dbReference type="SUPFAM" id="SSF51182">
    <property type="entry name" value="RmlC-like cupins"/>
    <property type="match status" value="1"/>
</dbReference>
<keyword evidence="1" id="KW-0614">Plasmid</keyword>
<proteinExistence type="predicted"/>
<dbReference type="Gene3D" id="2.60.120.10">
    <property type="entry name" value="Jelly Rolls"/>
    <property type="match status" value="1"/>
</dbReference>
<dbReference type="KEGG" id="paj:PAJ_p0033"/>
<gene>
    <name evidence="1" type="ORF">PAJ_p0033</name>
</gene>
<dbReference type="PATRIC" id="fig|932677.3.peg.4409"/>
<organism evidence="1 2">
    <name type="scientific">Pantoea ananatis (strain AJ13355)</name>
    <dbReference type="NCBI Taxonomy" id="932677"/>
    <lineage>
        <taxon>Bacteria</taxon>
        <taxon>Pseudomonadati</taxon>
        <taxon>Pseudomonadota</taxon>
        <taxon>Gammaproteobacteria</taxon>
        <taxon>Enterobacterales</taxon>
        <taxon>Erwiniaceae</taxon>
        <taxon>Pantoea</taxon>
    </lineage>
</organism>
<dbReference type="RefSeq" id="WP_014598172.1">
    <property type="nucleotide sequence ID" value="NC_017533.1"/>
</dbReference>
<evidence type="ECO:0000313" key="1">
    <source>
        <dbReference type="EMBL" id="BAK13900.1"/>
    </source>
</evidence>
<evidence type="ECO:0000313" key="2">
    <source>
        <dbReference type="Proteomes" id="UP000006690"/>
    </source>
</evidence>
<reference evidence="2" key="1">
    <citation type="journal article" date="2012" name="Appl. Microbiol. Biotechnol.">
        <title>The complete genome sequence of Pantoea ananatis AJ13355, an organism with great biotechnological potential.</title>
        <authorList>
            <person name="Hara Y."/>
            <person name="Kadotani N."/>
            <person name="Izui H."/>
            <person name="Katashkina J.I."/>
            <person name="Kuvaeva T.M."/>
            <person name="Andreeva I.G."/>
            <person name="Golubeva L.I."/>
            <person name="Malko D.B."/>
            <person name="Makeev V.J."/>
            <person name="Mashko S.V."/>
            <person name="Kozlov Y.I."/>
        </authorList>
    </citation>
    <scope>NUCLEOTIDE SEQUENCE [LARGE SCALE GENOMIC DNA]</scope>
    <source>
        <strain evidence="2">AJ13355</strain>
        <plasmid evidence="2">Plasmid pEA320</plasmid>
    </source>
</reference>
<dbReference type="HOGENOM" id="CLU_136176_1_0_6"/>
<dbReference type="eggNOG" id="COG1917">
    <property type="taxonomic scope" value="Bacteria"/>
</dbReference>
<dbReference type="CDD" id="cd02236">
    <property type="entry name" value="cupin_CV2614-like"/>
    <property type="match status" value="1"/>
</dbReference>
<evidence type="ECO:0008006" key="3">
    <source>
        <dbReference type="Google" id="ProtNLM"/>
    </source>
</evidence>
<dbReference type="Proteomes" id="UP000006690">
    <property type="component" value="Plasmid pEA320"/>
</dbReference>
<geneLocation type="plasmid" evidence="1 2">
    <name>pEA320</name>
</geneLocation>
<dbReference type="InterPro" id="IPR014710">
    <property type="entry name" value="RmlC-like_jellyroll"/>
</dbReference>
<sequence>MSGNHSDKSSEKKIVAVQVLKSSEAWNGQHIDAYPQGEPELTVMRLTIPANSSLPWHTHPMPNACFILSGTLVVEDKETGEQQTFQAGEALNETVNSAHRGFTLNTPAELVITYAGVKGMELTDPLPGEPEEF</sequence>
<protein>
    <recommendedName>
        <fullName evidence="3">Cupin 2 conserved barrel domain-containing protein</fullName>
    </recommendedName>
</protein>
<name>A0A0H3LAD4_PANAA</name>